<dbReference type="EMBL" id="LUEZ02000025">
    <property type="protein sequence ID" value="RDB26669.1"/>
    <property type="molecule type" value="Genomic_DNA"/>
</dbReference>
<keyword evidence="2" id="KW-1185">Reference proteome</keyword>
<dbReference type="OrthoDB" id="3239894at2759"/>
<dbReference type="AlphaFoldDB" id="A0A369JWE9"/>
<evidence type="ECO:0000313" key="1">
    <source>
        <dbReference type="EMBL" id="RDB26669.1"/>
    </source>
</evidence>
<comment type="caution">
    <text evidence="1">The sequence shown here is derived from an EMBL/GenBank/DDBJ whole genome shotgun (WGS) entry which is preliminary data.</text>
</comment>
<reference evidence="1" key="1">
    <citation type="submission" date="2018-04" db="EMBL/GenBank/DDBJ databases">
        <title>Whole genome sequencing of Hypsizygus marmoreus.</title>
        <authorList>
            <person name="Choi I.-G."/>
            <person name="Min B."/>
            <person name="Kim J.-G."/>
            <person name="Kim S."/>
            <person name="Oh Y.-L."/>
            <person name="Kong W.-S."/>
            <person name="Park H."/>
            <person name="Jeong J."/>
            <person name="Song E.-S."/>
        </authorList>
    </citation>
    <scope>NUCLEOTIDE SEQUENCE [LARGE SCALE GENOMIC DNA]</scope>
    <source>
        <strain evidence="1">51987-8</strain>
    </source>
</reference>
<dbReference type="Proteomes" id="UP000076154">
    <property type="component" value="Unassembled WGS sequence"/>
</dbReference>
<dbReference type="InParanoid" id="A0A369JWE9"/>
<sequence>MNSNNWTGGQLEVSMMREFGRAARMESIMRSMATVPENEMVREILVHLLDDGEAIGTVADAANNELSVVRVKEGLAVAGRQQLSSGIRAALEKYYNSDRPRVHHQLDRNPVEGSFRLDPSAQFYHYALLEGRRIAPTTRTLRGSAGSSIVKVVLDGKNHAGEIRSIFRHSQPGIPDVTLFAEVAWMKWLNLTSVDDDPWSDFPELEVDMWSLREFQDPSMPDCPPVIIPFDWIKCQLSRGVIETTDPPMWITISMERHPASFQVDIED</sequence>
<proteinExistence type="predicted"/>
<evidence type="ECO:0000313" key="2">
    <source>
        <dbReference type="Proteomes" id="UP000076154"/>
    </source>
</evidence>
<accession>A0A369JWE9</accession>
<gene>
    <name evidence="1" type="ORF">Hypma_005516</name>
</gene>
<name>A0A369JWE9_HYPMA</name>
<organism evidence="1 2">
    <name type="scientific">Hypsizygus marmoreus</name>
    <name type="common">White beech mushroom</name>
    <name type="synonym">Agaricus marmoreus</name>
    <dbReference type="NCBI Taxonomy" id="39966"/>
    <lineage>
        <taxon>Eukaryota</taxon>
        <taxon>Fungi</taxon>
        <taxon>Dikarya</taxon>
        <taxon>Basidiomycota</taxon>
        <taxon>Agaricomycotina</taxon>
        <taxon>Agaricomycetes</taxon>
        <taxon>Agaricomycetidae</taxon>
        <taxon>Agaricales</taxon>
        <taxon>Tricholomatineae</taxon>
        <taxon>Lyophyllaceae</taxon>
        <taxon>Hypsizygus</taxon>
    </lineage>
</organism>
<protein>
    <submittedName>
        <fullName evidence="1">Uncharacterized protein</fullName>
    </submittedName>
</protein>